<evidence type="ECO:0000313" key="1">
    <source>
        <dbReference type="EMBL" id="MBW7474426.1"/>
    </source>
</evidence>
<reference evidence="1 2" key="1">
    <citation type="submission" date="2021-07" db="EMBL/GenBank/DDBJ databases">
        <title>Paenibacillus radiodurans sp. nov., isolated from the southeastern edge of Tengger Desert.</title>
        <authorList>
            <person name="Zhang G."/>
        </authorList>
    </citation>
    <scope>NUCLEOTIDE SEQUENCE [LARGE SCALE GENOMIC DNA]</scope>
    <source>
        <strain evidence="1 2">DT7-4</strain>
    </source>
</reference>
<keyword evidence="2" id="KW-1185">Reference proteome</keyword>
<organism evidence="1 2">
    <name type="scientific">Paenibacillus oenotherae</name>
    <dbReference type="NCBI Taxonomy" id="1435645"/>
    <lineage>
        <taxon>Bacteria</taxon>
        <taxon>Bacillati</taxon>
        <taxon>Bacillota</taxon>
        <taxon>Bacilli</taxon>
        <taxon>Bacillales</taxon>
        <taxon>Paenibacillaceae</taxon>
        <taxon>Paenibacillus</taxon>
    </lineage>
</organism>
<gene>
    <name evidence="1" type="ORF">K0T92_06685</name>
</gene>
<sequence length="196" mass="21583">MALRQLDRIMEVLESRQQLPELLPAGVWNSALDEEIAALDSLPGAASKAMIALKAGLHLCNDSLDKSHSYSQEIEDDATGCYWHGLMHRMEGDYSNAKYWFYNAGAHPALGTIGRNAAQWLSRMEISAKAEGRMADMLQEMGRQQAWNPALLTDAVALQESGRAGEDTREILQHLQQLELAGLLAYSRDAAASGNR</sequence>
<proteinExistence type="predicted"/>
<dbReference type="EMBL" id="JAHZIJ010000003">
    <property type="protein sequence ID" value="MBW7474426.1"/>
    <property type="molecule type" value="Genomic_DNA"/>
</dbReference>
<accession>A0ABS7D4L0</accession>
<dbReference type="RefSeq" id="WP_219871671.1">
    <property type="nucleotide sequence ID" value="NZ_JAHZIJ010000003.1"/>
</dbReference>
<protein>
    <submittedName>
        <fullName evidence="1">Uncharacterized protein</fullName>
    </submittedName>
</protein>
<evidence type="ECO:0000313" key="2">
    <source>
        <dbReference type="Proteomes" id="UP000812277"/>
    </source>
</evidence>
<comment type="caution">
    <text evidence="1">The sequence shown here is derived from an EMBL/GenBank/DDBJ whole genome shotgun (WGS) entry which is preliminary data.</text>
</comment>
<name>A0ABS7D4L0_9BACL</name>
<dbReference type="Proteomes" id="UP000812277">
    <property type="component" value="Unassembled WGS sequence"/>
</dbReference>